<comment type="caution">
    <text evidence="6">The sequence shown here is derived from an EMBL/GenBank/DDBJ whole genome shotgun (WGS) entry which is preliminary data.</text>
</comment>
<evidence type="ECO:0000256" key="3">
    <source>
        <dbReference type="ARBA" id="ARBA00023125"/>
    </source>
</evidence>
<evidence type="ECO:0000313" key="7">
    <source>
        <dbReference type="Proteomes" id="UP001139559"/>
    </source>
</evidence>
<dbReference type="InterPro" id="IPR036388">
    <property type="entry name" value="WH-like_DNA-bd_sf"/>
</dbReference>
<keyword evidence="7" id="KW-1185">Reference proteome</keyword>
<dbReference type="GO" id="GO:0003700">
    <property type="term" value="F:DNA-binding transcription factor activity"/>
    <property type="evidence" value="ECO:0007669"/>
    <property type="project" value="InterPro"/>
</dbReference>
<gene>
    <name evidence="6" type="ORF">KP803_15215</name>
</gene>
<name>A0A9X1XKQ2_9VIBR</name>
<dbReference type="EMBL" id="JAJHVV010000009">
    <property type="protein sequence ID" value="MCK6264629.1"/>
    <property type="molecule type" value="Genomic_DNA"/>
</dbReference>
<dbReference type="PROSITE" id="PS50931">
    <property type="entry name" value="HTH_LYSR"/>
    <property type="match status" value="1"/>
</dbReference>
<dbReference type="PANTHER" id="PTHR30537:SF26">
    <property type="entry name" value="GLYCINE CLEAVAGE SYSTEM TRANSCRIPTIONAL ACTIVATOR"/>
    <property type="match status" value="1"/>
</dbReference>
<accession>A0A9X1XKQ2</accession>
<dbReference type="SUPFAM" id="SSF46785">
    <property type="entry name" value="Winged helix' DNA-binding domain"/>
    <property type="match status" value="1"/>
</dbReference>
<dbReference type="Pfam" id="PF03466">
    <property type="entry name" value="LysR_substrate"/>
    <property type="match status" value="1"/>
</dbReference>
<organism evidence="6 7">
    <name type="scientific">Vibrio amylolyticus</name>
    <dbReference type="NCBI Taxonomy" id="2847292"/>
    <lineage>
        <taxon>Bacteria</taxon>
        <taxon>Pseudomonadati</taxon>
        <taxon>Pseudomonadota</taxon>
        <taxon>Gammaproteobacteria</taxon>
        <taxon>Vibrionales</taxon>
        <taxon>Vibrionaceae</taxon>
        <taxon>Vibrio</taxon>
    </lineage>
</organism>
<evidence type="ECO:0000256" key="2">
    <source>
        <dbReference type="ARBA" id="ARBA00023015"/>
    </source>
</evidence>
<keyword evidence="4" id="KW-0804">Transcription</keyword>
<dbReference type="PANTHER" id="PTHR30537">
    <property type="entry name" value="HTH-TYPE TRANSCRIPTIONAL REGULATOR"/>
    <property type="match status" value="1"/>
</dbReference>
<dbReference type="PRINTS" id="PR00039">
    <property type="entry name" value="HTHLYSR"/>
</dbReference>
<dbReference type="InterPro" id="IPR058163">
    <property type="entry name" value="LysR-type_TF_proteobact-type"/>
</dbReference>
<comment type="similarity">
    <text evidence="1">Belongs to the LysR transcriptional regulatory family.</text>
</comment>
<feature type="domain" description="HTH lysR-type" evidence="5">
    <location>
        <begin position="18"/>
        <end position="68"/>
    </location>
</feature>
<dbReference type="Gene3D" id="3.40.190.10">
    <property type="entry name" value="Periplasmic binding protein-like II"/>
    <property type="match status" value="2"/>
</dbReference>
<sequence>MNNNEEKLLIRLSQAAPMLAAIGEELSFTKAADTLNIQQSAVSHRVRSLEQALGITLFERTTRKLVPTEAGLVLCRAAKESQSIWPKALDNLRDLQSNAQIKLSLSSSLAMKWMIPILRHSYSHDLNISLNVSDKPVNFDHEPIDVAIRFGIGPYPGLHSTRLSRCTLQPVASPKLIRTFEQDVKSVVVSHETMLLGDRLGEKDQTQFDWTNYFEGSTYDVEVSDLSVHRFDRADLMLQAAVNGIGVALGRTLLIEQDIKSGFLEKVGPAVTIQSGYWLVCKPSFAESQRYESLCHWLKEEIKQTI</sequence>
<dbReference type="AlphaFoldDB" id="A0A9X1XKQ2"/>
<dbReference type="InterPro" id="IPR005119">
    <property type="entry name" value="LysR_subst-bd"/>
</dbReference>
<evidence type="ECO:0000313" key="6">
    <source>
        <dbReference type="EMBL" id="MCK6264629.1"/>
    </source>
</evidence>
<dbReference type="Pfam" id="PF00126">
    <property type="entry name" value="HTH_1"/>
    <property type="match status" value="1"/>
</dbReference>
<proteinExistence type="inferred from homology"/>
<dbReference type="GO" id="GO:0043565">
    <property type="term" value="F:sequence-specific DNA binding"/>
    <property type="evidence" value="ECO:0007669"/>
    <property type="project" value="TreeGrafter"/>
</dbReference>
<evidence type="ECO:0000256" key="4">
    <source>
        <dbReference type="ARBA" id="ARBA00023163"/>
    </source>
</evidence>
<evidence type="ECO:0000259" key="5">
    <source>
        <dbReference type="PROSITE" id="PS50931"/>
    </source>
</evidence>
<dbReference type="InterPro" id="IPR000847">
    <property type="entry name" value="LysR_HTH_N"/>
</dbReference>
<dbReference type="SUPFAM" id="SSF53850">
    <property type="entry name" value="Periplasmic binding protein-like II"/>
    <property type="match status" value="1"/>
</dbReference>
<dbReference type="GO" id="GO:0006351">
    <property type="term" value="P:DNA-templated transcription"/>
    <property type="evidence" value="ECO:0007669"/>
    <property type="project" value="TreeGrafter"/>
</dbReference>
<dbReference type="Proteomes" id="UP001139559">
    <property type="component" value="Unassembled WGS sequence"/>
</dbReference>
<protein>
    <submittedName>
        <fullName evidence="6">LysR family transcriptional regulator</fullName>
    </submittedName>
</protein>
<keyword evidence="3" id="KW-0238">DNA-binding</keyword>
<keyword evidence="2" id="KW-0805">Transcription regulation</keyword>
<dbReference type="RefSeq" id="WP_248009702.1">
    <property type="nucleotide sequence ID" value="NZ_JAJHVV010000009.1"/>
</dbReference>
<dbReference type="InterPro" id="IPR036390">
    <property type="entry name" value="WH_DNA-bd_sf"/>
</dbReference>
<reference evidence="6" key="1">
    <citation type="submission" date="2021-11" db="EMBL/GenBank/DDBJ databases">
        <title>Vibrio ZSDE26 sp. nov. and Vibrio ZSDZ34 sp. nov., isolated from coastal seawater in Qingdao.</title>
        <authorList>
            <person name="Zhang P."/>
        </authorList>
    </citation>
    <scope>NUCLEOTIDE SEQUENCE</scope>
    <source>
        <strain evidence="6">ZSDE26</strain>
    </source>
</reference>
<dbReference type="Gene3D" id="1.10.10.10">
    <property type="entry name" value="Winged helix-like DNA-binding domain superfamily/Winged helix DNA-binding domain"/>
    <property type="match status" value="1"/>
</dbReference>
<evidence type="ECO:0000256" key="1">
    <source>
        <dbReference type="ARBA" id="ARBA00009437"/>
    </source>
</evidence>